<dbReference type="RefSeq" id="WP_173634374.1">
    <property type="nucleotide sequence ID" value="NZ_CP054212.1"/>
</dbReference>
<name>A0A6M8UI61_9GAMM</name>
<evidence type="ECO:0000313" key="2">
    <source>
        <dbReference type="Proteomes" id="UP000505325"/>
    </source>
</evidence>
<dbReference type="Proteomes" id="UP000505325">
    <property type="component" value="Chromosome"/>
</dbReference>
<sequence length="115" mass="12968">MVKIPEVSAKERSGINQELRKLSLEGRFSDANTQLHRVMVATAGADWYTLRGIEKLLSTMFPGEGDTQAAISARLREVSAVRHGLVKQVRIVRNDETGKKVWFYRLVPSKEEVTL</sequence>
<accession>A0A6M8UI61</accession>
<keyword evidence="2" id="KW-1185">Reference proteome</keyword>
<gene>
    <name evidence="1" type="ORF">PMPD1_2488</name>
</gene>
<dbReference type="EMBL" id="CP054212">
    <property type="protein sequence ID" value="QKJ87430.1"/>
    <property type="molecule type" value="Genomic_DNA"/>
</dbReference>
<reference evidence="1 2" key="1">
    <citation type="submission" date="2020-06" db="EMBL/GenBank/DDBJ databases">
        <title>Genome sequence of Paramixta manurensis strain PD-1.</title>
        <authorList>
            <person name="Lee C.W."/>
            <person name="Kim J."/>
        </authorList>
    </citation>
    <scope>NUCLEOTIDE SEQUENCE [LARGE SCALE GENOMIC DNA]</scope>
    <source>
        <strain evidence="1 2">PD-1</strain>
    </source>
</reference>
<protein>
    <submittedName>
        <fullName evidence="1">Uncharacterized protein</fullName>
    </submittedName>
</protein>
<proteinExistence type="predicted"/>
<organism evidence="1 2">
    <name type="scientific">Paramixta manurensis</name>
    <dbReference type="NCBI Taxonomy" id="2740817"/>
    <lineage>
        <taxon>Bacteria</taxon>
        <taxon>Pseudomonadati</taxon>
        <taxon>Pseudomonadota</taxon>
        <taxon>Gammaproteobacteria</taxon>
        <taxon>Enterobacterales</taxon>
        <taxon>Erwiniaceae</taxon>
        <taxon>Paramixta</taxon>
    </lineage>
</organism>
<dbReference type="AlphaFoldDB" id="A0A6M8UI61"/>
<dbReference type="KEGG" id="pmak:PMPD1_2488"/>
<evidence type="ECO:0000313" key="1">
    <source>
        <dbReference type="EMBL" id="QKJ87430.1"/>
    </source>
</evidence>